<dbReference type="PATRIC" id="fig|797473.3.peg.822"/>
<evidence type="ECO:0000259" key="5">
    <source>
        <dbReference type="Pfam" id="PF02897"/>
    </source>
</evidence>
<dbReference type="PANTHER" id="PTHR42881">
    <property type="entry name" value="PROLYL ENDOPEPTIDASE"/>
    <property type="match status" value="1"/>
</dbReference>
<dbReference type="Pfam" id="PF00326">
    <property type="entry name" value="Peptidase_S9"/>
    <property type="match status" value="1"/>
</dbReference>
<dbReference type="AlphaFoldDB" id="G9ZE26"/>
<feature type="domain" description="Peptidase S9A N-terminal" evidence="5">
    <location>
        <begin position="39"/>
        <end position="431"/>
    </location>
</feature>
<dbReference type="InterPro" id="IPR023302">
    <property type="entry name" value="Pept_S9A_N"/>
</dbReference>
<evidence type="ECO:0000256" key="2">
    <source>
        <dbReference type="ARBA" id="ARBA00022801"/>
    </source>
</evidence>
<evidence type="ECO:0000256" key="1">
    <source>
        <dbReference type="ARBA" id="ARBA00022670"/>
    </source>
</evidence>
<dbReference type="STRING" id="797473.HMPREF9080_01010"/>
<dbReference type="PANTHER" id="PTHR42881:SF13">
    <property type="entry name" value="PROLYL ENDOPEPTIDASE"/>
    <property type="match status" value="1"/>
</dbReference>
<dbReference type="PRINTS" id="PR00862">
    <property type="entry name" value="PROLIGOPTASE"/>
</dbReference>
<proteinExistence type="predicted"/>
<keyword evidence="3" id="KW-0720">Serine protease</keyword>
<accession>G9ZE26</accession>
<dbReference type="EMBL" id="AGCM01000051">
    <property type="protein sequence ID" value="EHM55051.1"/>
    <property type="molecule type" value="Genomic_DNA"/>
</dbReference>
<protein>
    <submittedName>
        <fullName evidence="6">Peptidase, S9A/B/C family, catalytic domain protein</fullName>
    </submittedName>
</protein>
<dbReference type="Proteomes" id="UP000004750">
    <property type="component" value="Unassembled WGS sequence"/>
</dbReference>
<keyword evidence="1" id="KW-0645">Protease</keyword>
<keyword evidence="2" id="KW-0378">Hydrolase</keyword>
<dbReference type="Gene3D" id="3.40.50.1820">
    <property type="entry name" value="alpha/beta hydrolase"/>
    <property type="match status" value="1"/>
</dbReference>
<comment type="caution">
    <text evidence="6">The sequence shown here is derived from an EMBL/GenBank/DDBJ whole genome shotgun (WGS) entry which is preliminary data.</text>
</comment>
<dbReference type="InterPro" id="IPR001375">
    <property type="entry name" value="Peptidase_S9_cat"/>
</dbReference>
<feature type="non-terminal residue" evidence="6">
    <location>
        <position position="1"/>
    </location>
</feature>
<reference evidence="6 7" key="1">
    <citation type="submission" date="2011-08" db="EMBL/GenBank/DDBJ databases">
        <authorList>
            <person name="Weinstock G."/>
            <person name="Sodergren E."/>
            <person name="Clifton S."/>
            <person name="Fulton L."/>
            <person name="Fulton B."/>
            <person name="Courtney L."/>
            <person name="Fronick C."/>
            <person name="Harrison M."/>
            <person name="Strong C."/>
            <person name="Farmer C."/>
            <person name="Delahaunty K."/>
            <person name="Markovic C."/>
            <person name="Hall O."/>
            <person name="Minx P."/>
            <person name="Tomlinson C."/>
            <person name="Mitreva M."/>
            <person name="Hou S."/>
            <person name="Chen J."/>
            <person name="Wollam A."/>
            <person name="Pepin K.H."/>
            <person name="Johnson M."/>
            <person name="Bhonagiri V."/>
            <person name="Zhang X."/>
            <person name="Suruliraj S."/>
            <person name="Warren W."/>
            <person name="Chinwalla A."/>
            <person name="Mardis E.R."/>
            <person name="Wilson R.K."/>
        </authorList>
    </citation>
    <scope>NUCLEOTIDE SEQUENCE [LARGE SCALE GENOMIC DNA]</scope>
    <source>
        <strain evidence="6 7">F0432</strain>
    </source>
</reference>
<gene>
    <name evidence="6" type="ORF">HMPREF9080_01010</name>
</gene>
<name>G9ZE26_9GAMM</name>
<evidence type="ECO:0000313" key="6">
    <source>
        <dbReference type="EMBL" id="EHM55051.1"/>
    </source>
</evidence>
<dbReference type="GO" id="GO:0006508">
    <property type="term" value="P:proteolysis"/>
    <property type="evidence" value="ECO:0007669"/>
    <property type="project" value="UniProtKB-KW"/>
</dbReference>
<sequence>FSPPLPSSGGLKPALHHINPMKKLILALLTLIHTSTAMTATQDPNLWLEDIDSEKSLTWVRAQNATSEKVLTQNPAFKTIEADLLAILDSDDKIPYVVKRGDYYYNYWQDKDHPRGIWRRTTWDEYRKAEPKWDTLIDLDALNKSENATWVWHGADCLRPDYRHCLISLSRGGADADETREYDLETREFIKDGFYRPEAKGSMGWIDKDHVFVQTDFGAGSMTASGYPREARLWQRGTPLADAKTVYRGEENDMLITAAHDDTPGYHRDFVSRVIDFYHNELYERAPDGTLHKIDVPDTADKGVYRDWLNITLREDWTLNGKTYPSGSYLVANYADWQAGKREPIALFTPDDHTSLAGITWTKNYLILNKLEDVKTRLVVLDPAKNWAEKPLEGVPANSTASVAAVDPDENDDLWLTANDYTLPTTLYHTRVGGTPTALKSLPAFYDASDITVAQHFAKSDDGTEIPYFLVHHKNITLDGKNPTLLYGYGGFEISLTPGYAAGVGKAWLNRRTTDGRGGVYVIANIRGGGEYGPRWHQAALKEHRHKAYEDFAAVARDLTQRGIADPAHLGIQGGSNGGLLMGNMLTKYPERFGAIVIQVPLLDMQRYNKLLAGASWMAEYGDPDNPAEWAYLEKYSPYHQFDAAKTYPPVLFTTSTRDDRVHPGHARKMMAKMQAAGKNALYYENIEGGHGGAADNKQRAYMSALAYTFLWEQLTK</sequence>
<evidence type="ECO:0000313" key="7">
    <source>
        <dbReference type="Proteomes" id="UP000004750"/>
    </source>
</evidence>
<evidence type="ECO:0000259" key="4">
    <source>
        <dbReference type="Pfam" id="PF00326"/>
    </source>
</evidence>
<dbReference type="Gene3D" id="2.130.10.120">
    <property type="entry name" value="Prolyl oligopeptidase, N-terminal domain"/>
    <property type="match status" value="1"/>
</dbReference>
<dbReference type="SUPFAM" id="SSF50993">
    <property type="entry name" value="Peptidase/esterase 'gauge' domain"/>
    <property type="match status" value="1"/>
</dbReference>
<dbReference type="GO" id="GO:0070012">
    <property type="term" value="F:oligopeptidase activity"/>
    <property type="evidence" value="ECO:0007669"/>
    <property type="project" value="TreeGrafter"/>
</dbReference>
<dbReference type="SUPFAM" id="SSF53474">
    <property type="entry name" value="alpha/beta-Hydrolases"/>
    <property type="match status" value="1"/>
</dbReference>
<dbReference type="GO" id="GO:0005829">
    <property type="term" value="C:cytosol"/>
    <property type="evidence" value="ECO:0007669"/>
    <property type="project" value="TreeGrafter"/>
</dbReference>
<dbReference type="HOGENOM" id="CLU_385244_0_0_6"/>
<dbReference type="InterPro" id="IPR002470">
    <property type="entry name" value="Peptidase_S9A"/>
</dbReference>
<dbReference type="Pfam" id="PF02897">
    <property type="entry name" value="Peptidase_S9_N"/>
    <property type="match status" value="1"/>
</dbReference>
<organism evidence="6 7">
    <name type="scientific">Cardiobacterium valvarum F0432</name>
    <dbReference type="NCBI Taxonomy" id="797473"/>
    <lineage>
        <taxon>Bacteria</taxon>
        <taxon>Pseudomonadati</taxon>
        <taxon>Pseudomonadota</taxon>
        <taxon>Gammaproteobacteria</taxon>
        <taxon>Cardiobacteriales</taxon>
        <taxon>Cardiobacteriaceae</taxon>
        <taxon>Cardiobacterium</taxon>
    </lineage>
</organism>
<dbReference type="GO" id="GO:0004252">
    <property type="term" value="F:serine-type endopeptidase activity"/>
    <property type="evidence" value="ECO:0007669"/>
    <property type="project" value="InterPro"/>
</dbReference>
<evidence type="ECO:0000256" key="3">
    <source>
        <dbReference type="ARBA" id="ARBA00022825"/>
    </source>
</evidence>
<dbReference type="InterPro" id="IPR051167">
    <property type="entry name" value="Prolyl_oligopep/macrocyclase"/>
</dbReference>
<feature type="domain" description="Peptidase S9 prolyl oligopeptidase catalytic" evidence="4">
    <location>
        <begin position="515"/>
        <end position="716"/>
    </location>
</feature>
<dbReference type="InterPro" id="IPR029058">
    <property type="entry name" value="AB_hydrolase_fold"/>
</dbReference>